<feature type="transmembrane region" description="Helical" evidence="1">
    <location>
        <begin position="176"/>
        <end position="197"/>
    </location>
</feature>
<feature type="transmembrane region" description="Helical" evidence="1">
    <location>
        <begin position="265"/>
        <end position="283"/>
    </location>
</feature>
<keyword evidence="3" id="KW-1185">Reference proteome</keyword>
<sequence length="288" mass="30116">MSTPDQPGPPPADGAVTPGPYAAYTSPIPVVRTHLGHAIAAEWTKLRSVRSTLWTLGVYVLLVVGTGLLIGLGVSASSTDLRGEENTLALGIVGVLVGSVCLVTLGALTTTSEYTTGLIRTTMTTCPSRVRVLLAKAVVFFLLAFTVTLVCSTLVGFLQTSLLSGSGAPRPTGDQWLKATVGVSLFLALLGLVSLLVGSMLRHAAAAITVMIGVVLAPLVLALFVTTQSLQWLRTGLLRYSVPFQLSVFYTGRLGDGGPTGWDPVWIMLGVAVVAFAGAWALLNRRDV</sequence>
<dbReference type="PANTHER" id="PTHR37305:SF1">
    <property type="entry name" value="MEMBRANE PROTEIN"/>
    <property type="match status" value="1"/>
</dbReference>
<feature type="transmembrane region" description="Helical" evidence="1">
    <location>
        <begin position="53"/>
        <end position="76"/>
    </location>
</feature>
<feature type="transmembrane region" description="Helical" evidence="1">
    <location>
        <begin position="204"/>
        <end position="225"/>
    </location>
</feature>
<dbReference type="Proteomes" id="UP000635996">
    <property type="component" value="Unassembled WGS sequence"/>
</dbReference>
<dbReference type="EMBL" id="JAATEL010000031">
    <property type="protein sequence ID" value="NJP17010.1"/>
    <property type="molecule type" value="Genomic_DNA"/>
</dbReference>
<name>A0ABX0Z147_STRTL</name>
<feature type="transmembrane region" description="Helical" evidence="1">
    <location>
        <begin position="132"/>
        <end position="156"/>
    </location>
</feature>
<evidence type="ECO:0000256" key="1">
    <source>
        <dbReference type="SAM" id="Phobius"/>
    </source>
</evidence>
<evidence type="ECO:0000313" key="2">
    <source>
        <dbReference type="EMBL" id="NJP17010.1"/>
    </source>
</evidence>
<comment type="caution">
    <text evidence="2">The sequence shown here is derived from an EMBL/GenBank/DDBJ whole genome shotgun (WGS) entry which is preliminary data.</text>
</comment>
<feature type="transmembrane region" description="Helical" evidence="1">
    <location>
        <begin position="88"/>
        <end position="111"/>
    </location>
</feature>
<evidence type="ECO:0000313" key="3">
    <source>
        <dbReference type="Proteomes" id="UP000635996"/>
    </source>
</evidence>
<protein>
    <submittedName>
        <fullName evidence="2">ABC transporter permease subunit</fullName>
    </submittedName>
</protein>
<keyword evidence="1" id="KW-0472">Membrane</keyword>
<dbReference type="PANTHER" id="PTHR37305">
    <property type="entry name" value="INTEGRAL MEMBRANE PROTEIN-RELATED"/>
    <property type="match status" value="1"/>
</dbReference>
<keyword evidence="1" id="KW-1133">Transmembrane helix</keyword>
<gene>
    <name evidence="2" type="ORF">HCJ95_22715</name>
</gene>
<proteinExistence type="predicted"/>
<keyword evidence="1" id="KW-0812">Transmembrane</keyword>
<accession>A0ABX0Z147</accession>
<dbReference type="RefSeq" id="WP_125497069.1">
    <property type="nucleotide sequence ID" value="NZ_BMVZ01000028.1"/>
</dbReference>
<organism evidence="2 3">
    <name type="scientific">Streptomyces thermoviolaceus subsp. thermoviolaceus</name>
    <dbReference type="NCBI Taxonomy" id="66860"/>
    <lineage>
        <taxon>Bacteria</taxon>
        <taxon>Bacillati</taxon>
        <taxon>Actinomycetota</taxon>
        <taxon>Actinomycetes</taxon>
        <taxon>Kitasatosporales</taxon>
        <taxon>Streptomycetaceae</taxon>
        <taxon>Streptomyces</taxon>
    </lineage>
</organism>
<reference evidence="2 3" key="1">
    <citation type="submission" date="2020-03" db="EMBL/GenBank/DDBJ databases">
        <title>WGS of actinomycetes isolated from Thailand.</title>
        <authorList>
            <person name="Thawai C."/>
        </authorList>
    </citation>
    <scope>NUCLEOTIDE SEQUENCE [LARGE SCALE GENOMIC DNA]</scope>
    <source>
        <strain evidence="2 3">NBRC 13905</strain>
    </source>
</reference>